<dbReference type="InterPro" id="IPR019734">
    <property type="entry name" value="TPR_rpt"/>
</dbReference>
<evidence type="ECO:0000256" key="1">
    <source>
        <dbReference type="ARBA" id="ARBA00022737"/>
    </source>
</evidence>
<feature type="repeat" description="TPR" evidence="3">
    <location>
        <begin position="211"/>
        <end position="244"/>
    </location>
</feature>
<keyword evidence="1" id="KW-0677">Repeat</keyword>
<dbReference type="PANTHER" id="PTHR44943:SF4">
    <property type="entry name" value="TPR REPEAT-CONTAINING PROTEIN MJ0798"/>
    <property type="match status" value="1"/>
</dbReference>
<evidence type="ECO:0000313" key="5">
    <source>
        <dbReference type="Proteomes" id="UP000282028"/>
    </source>
</evidence>
<evidence type="ECO:0000256" key="2">
    <source>
        <dbReference type="ARBA" id="ARBA00022803"/>
    </source>
</evidence>
<dbReference type="Proteomes" id="UP000282028">
    <property type="component" value="Unassembled WGS sequence"/>
</dbReference>
<name>A0A3M8CMX7_9BACL</name>
<keyword evidence="5" id="KW-1185">Reference proteome</keyword>
<comment type="caution">
    <text evidence="4">The sequence shown here is derived from an EMBL/GenBank/DDBJ whole genome shotgun (WGS) entry which is preliminary data.</text>
</comment>
<dbReference type="InterPro" id="IPR006597">
    <property type="entry name" value="Sel1-like"/>
</dbReference>
<sequence length="255" mass="28636">MRRITLSMILLALVITIVGCSPKGDPKETLEAYYANIINEDYKAAYAMLLESDKQATTRDEFVQFMELNEQLTKLKKVEVKQAEKNGDTVVFDVIENGHDAIENKDKAATVKRSVTVENGEWKVAAEGPYKNMIADRMAWIGNMYLNGTGGKTLNLNTAVTWFEDALEQDPSYYRANYGLAAALTKLQLYEEAITYAQKYVDASKDNKEKSSGLNILGICYDVTGEREKAKEAFQKAVELNPENKSAQNNLNQFK</sequence>
<dbReference type="Pfam" id="PF00515">
    <property type="entry name" value="TPR_1"/>
    <property type="match status" value="1"/>
</dbReference>
<dbReference type="SMART" id="SM00028">
    <property type="entry name" value="TPR"/>
    <property type="match status" value="2"/>
</dbReference>
<evidence type="ECO:0000256" key="3">
    <source>
        <dbReference type="PROSITE-ProRule" id="PRU00339"/>
    </source>
</evidence>
<dbReference type="AlphaFoldDB" id="A0A3M8CMX7"/>
<dbReference type="PROSITE" id="PS51257">
    <property type="entry name" value="PROKAR_LIPOPROTEIN"/>
    <property type="match status" value="1"/>
</dbReference>
<dbReference type="SMART" id="SM00671">
    <property type="entry name" value="SEL1"/>
    <property type="match status" value="2"/>
</dbReference>
<dbReference type="EMBL" id="RHHR01000003">
    <property type="protein sequence ID" value="RNB76811.1"/>
    <property type="molecule type" value="Genomic_DNA"/>
</dbReference>
<organism evidence="4 5">
    <name type="scientific">Brevibacillus invocatus</name>
    <dbReference type="NCBI Taxonomy" id="173959"/>
    <lineage>
        <taxon>Bacteria</taxon>
        <taxon>Bacillati</taxon>
        <taxon>Bacillota</taxon>
        <taxon>Bacilli</taxon>
        <taxon>Bacillales</taxon>
        <taxon>Paenibacillaceae</taxon>
        <taxon>Brevibacillus</taxon>
    </lineage>
</organism>
<proteinExistence type="predicted"/>
<accession>A0A3M8CMX7</accession>
<dbReference type="PANTHER" id="PTHR44943">
    <property type="entry name" value="CELLULOSE SYNTHASE OPERON PROTEIN C"/>
    <property type="match status" value="1"/>
</dbReference>
<dbReference type="PROSITE" id="PS50005">
    <property type="entry name" value="TPR"/>
    <property type="match status" value="1"/>
</dbReference>
<dbReference type="Pfam" id="PF13432">
    <property type="entry name" value="TPR_16"/>
    <property type="match status" value="1"/>
</dbReference>
<gene>
    <name evidence="4" type="ORF">EDM52_01000</name>
</gene>
<reference evidence="4 5" key="1">
    <citation type="submission" date="2018-10" db="EMBL/GenBank/DDBJ databases">
        <title>Phylogenomics of Brevibacillus.</title>
        <authorList>
            <person name="Dunlap C."/>
        </authorList>
    </citation>
    <scope>NUCLEOTIDE SEQUENCE [LARGE SCALE GENOMIC DNA]</scope>
    <source>
        <strain evidence="4 5">JCM 12215</strain>
    </source>
</reference>
<dbReference type="OrthoDB" id="1933850at2"/>
<dbReference type="Gene3D" id="1.25.40.10">
    <property type="entry name" value="Tetratricopeptide repeat domain"/>
    <property type="match status" value="1"/>
</dbReference>
<dbReference type="PROSITE" id="PS50293">
    <property type="entry name" value="TPR_REGION"/>
    <property type="match status" value="1"/>
</dbReference>
<keyword evidence="2 3" id="KW-0802">TPR repeat</keyword>
<evidence type="ECO:0000313" key="4">
    <source>
        <dbReference type="EMBL" id="RNB76811.1"/>
    </source>
</evidence>
<dbReference type="InterPro" id="IPR011990">
    <property type="entry name" value="TPR-like_helical_dom_sf"/>
</dbReference>
<dbReference type="RefSeq" id="WP_122907175.1">
    <property type="nucleotide sequence ID" value="NZ_CBCSBE010000011.1"/>
</dbReference>
<dbReference type="InterPro" id="IPR051685">
    <property type="entry name" value="Ycf3/AcsC/BcsC/TPR_MFPF"/>
</dbReference>
<dbReference type="SUPFAM" id="SSF48452">
    <property type="entry name" value="TPR-like"/>
    <property type="match status" value="1"/>
</dbReference>
<protein>
    <submittedName>
        <fullName evidence="4">Tetratricopeptide repeat protein</fullName>
    </submittedName>
</protein>